<sequence>MPDFESGSFDAVIDKGTIIIAVLDSMMEAVACTCPCIFSIVLGSNPFCCLQEH</sequence>
<reference evidence="1" key="2">
    <citation type="journal article" date="2015" name="Data Brief">
        <title>Shoot transcriptome of the giant reed, Arundo donax.</title>
        <authorList>
            <person name="Barrero R.A."/>
            <person name="Guerrero F.D."/>
            <person name="Moolhuijzen P."/>
            <person name="Goolsby J.A."/>
            <person name="Tidwell J."/>
            <person name="Bellgard S.E."/>
            <person name="Bellgard M.I."/>
        </authorList>
    </citation>
    <scope>NUCLEOTIDE SEQUENCE</scope>
    <source>
        <tissue evidence="1">Shoot tissue taken approximately 20 cm above the soil surface</tissue>
    </source>
</reference>
<dbReference type="AlphaFoldDB" id="A0A0A9AAH4"/>
<proteinExistence type="predicted"/>
<organism evidence="1">
    <name type="scientific">Arundo donax</name>
    <name type="common">Giant reed</name>
    <name type="synonym">Donax arundinaceus</name>
    <dbReference type="NCBI Taxonomy" id="35708"/>
    <lineage>
        <taxon>Eukaryota</taxon>
        <taxon>Viridiplantae</taxon>
        <taxon>Streptophyta</taxon>
        <taxon>Embryophyta</taxon>
        <taxon>Tracheophyta</taxon>
        <taxon>Spermatophyta</taxon>
        <taxon>Magnoliopsida</taxon>
        <taxon>Liliopsida</taxon>
        <taxon>Poales</taxon>
        <taxon>Poaceae</taxon>
        <taxon>PACMAD clade</taxon>
        <taxon>Arundinoideae</taxon>
        <taxon>Arundineae</taxon>
        <taxon>Arundo</taxon>
    </lineage>
</organism>
<reference evidence="1" key="1">
    <citation type="submission" date="2014-09" db="EMBL/GenBank/DDBJ databases">
        <authorList>
            <person name="Magalhaes I.L.F."/>
            <person name="Oliveira U."/>
            <person name="Santos F.R."/>
            <person name="Vidigal T.H.D.A."/>
            <person name="Brescovit A.D."/>
            <person name="Santos A.J."/>
        </authorList>
    </citation>
    <scope>NUCLEOTIDE SEQUENCE</scope>
    <source>
        <tissue evidence="1">Shoot tissue taken approximately 20 cm above the soil surface</tissue>
    </source>
</reference>
<evidence type="ECO:0000313" key="1">
    <source>
        <dbReference type="EMBL" id="JAD46000.1"/>
    </source>
</evidence>
<accession>A0A0A9AAH4</accession>
<dbReference type="EMBL" id="GBRH01251895">
    <property type="protein sequence ID" value="JAD46000.1"/>
    <property type="molecule type" value="Transcribed_RNA"/>
</dbReference>
<protein>
    <submittedName>
        <fullName evidence="1">Uncharacterized protein</fullName>
    </submittedName>
</protein>
<name>A0A0A9AAH4_ARUDO</name>